<evidence type="ECO:0008006" key="3">
    <source>
        <dbReference type="Google" id="ProtNLM"/>
    </source>
</evidence>
<protein>
    <recommendedName>
        <fullName evidence="3">DNA recombination and repair protein Rad51-like C-terminal domain-containing protein</fullName>
    </recommendedName>
</protein>
<comment type="caution">
    <text evidence="1">The sequence shown here is derived from an EMBL/GenBank/DDBJ whole genome shotgun (WGS) entry which is preliminary data.</text>
</comment>
<dbReference type="AlphaFoldDB" id="A0A2R6A7Q3"/>
<dbReference type="Proteomes" id="UP000240569">
    <property type="component" value="Unassembled WGS sequence"/>
</dbReference>
<name>A0A2R6A7Q3_9ARCH</name>
<accession>A0A2R6A7Q3</accession>
<organism evidence="1 2">
    <name type="scientific">Candidatus Marsarchaeota G1 archaeon BE_D</name>
    <dbReference type="NCBI Taxonomy" id="1978156"/>
    <lineage>
        <taxon>Archaea</taxon>
        <taxon>Candidatus Marsarchaeota</taxon>
        <taxon>Candidatus Marsarchaeota group 1</taxon>
    </lineage>
</organism>
<evidence type="ECO:0000313" key="1">
    <source>
        <dbReference type="EMBL" id="PSN82377.1"/>
    </source>
</evidence>
<evidence type="ECO:0000313" key="2">
    <source>
        <dbReference type="Proteomes" id="UP000240569"/>
    </source>
</evidence>
<reference evidence="1 2" key="1">
    <citation type="submission" date="2017-04" db="EMBL/GenBank/DDBJ databases">
        <title>Novel microbial lineages endemic to geothermal iron-oxide mats fill important gaps in the evolutionary history of Archaea.</title>
        <authorList>
            <person name="Jay Z.J."/>
            <person name="Beam J.P."/>
            <person name="Dlakic M."/>
            <person name="Rusch D.B."/>
            <person name="Kozubal M.A."/>
            <person name="Inskeep W.P."/>
        </authorList>
    </citation>
    <scope>NUCLEOTIDE SEQUENCE [LARGE SCALE GENOMIC DNA]</scope>
    <source>
        <strain evidence="1">BE_D</strain>
    </source>
</reference>
<proteinExistence type="predicted"/>
<dbReference type="EMBL" id="NEXD01000158">
    <property type="protein sequence ID" value="PSN82377.1"/>
    <property type="molecule type" value="Genomic_DNA"/>
</dbReference>
<sequence>MVFLRWILGCEALERALEGFSFVEFYGEWPCVLRYAHFALSRNTPCLLVYTQLFGGLNAYQLLGREIRVARAFDLLSTIEALRRAFFEKEKRVFVFDPFLFSKPQNFSLVTSALRALSHRKWVLVFNRAFKKLPAGGHFHASSAHVIVRLEPLKGDYLATLIKHPALSSGVRFVLKTEQVVEGVGLLRWIKKESEAQLFLKL</sequence>
<gene>
    <name evidence="1" type="ORF">B9Q02_11770</name>
</gene>